<organism evidence="1 2">
    <name type="scientific">Sungouiella intermedia</name>
    <dbReference type="NCBI Taxonomy" id="45354"/>
    <lineage>
        <taxon>Eukaryota</taxon>
        <taxon>Fungi</taxon>
        <taxon>Dikarya</taxon>
        <taxon>Ascomycota</taxon>
        <taxon>Saccharomycotina</taxon>
        <taxon>Pichiomycetes</taxon>
        <taxon>Metschnikowiaceae</taxon>
        <taxon>Sungouiella</taxon>
    </lineage>
</organism>
<evidence type="ECO:0000313" key="1">
    <source>
        <dbReference type="EMBL" id="SGZ54877.1"/>
    </source>
</evidence>
<dbReference type="OrthoDB" id="5529571at2759"/>
<gene>
    <name evidence="1" type="ORF">SAMEA4029010_CIC11G00000001833</name>
</gene>
<protein>
    <submittedName>
        <fullName evidence="1">CIC11C00000001833</fullName>
    </submittedName>
</protein>
<dbReference type="GO" id="GO:0005741">
    <property type="term" value="C:mitochondrial outer membrane"/>
    <property type="evidence" value="ECO:0007669"/>
    <property type="project" value="InterPro"/>
</dbReference>
<dbReference type="Pfam" id="PF08219">
    <property type="entry name" value="TOM13"/>
    <property type="match status" value="1"/>
</dbReference>
<name>A0A1L0GF17_9ASCO</name>
<dbReference type="GO" id="GO:0045040">
    <property type="term" value="P:protein insertion into mitochondrial outer membrane"/>
    <property type="evidence" value="ECO:0007669"/>
    <property type="project" value="TreeGrafter"/>
</dbReference>
<dbReference type="InterPro" id="IPR013262">
    <property type="entry name" value="OMP_MIM1/TOM13_mt"/>
</dbReference>
<reference evidence="1 2" key="1">
    <citation type="submission" date="2016-10" db="EMBL/GenBank/DDBJ databases">
        <authorList>
            <person name="de Groot N.N."/>
        </authorList>
    </citation>
    <scope>NUCLEOTIDE SEQUENCE [LARGE SCALE GENOMIC DNA]</scope>
    <source>
        <strain evidence="1 2">CBS 141442</strain>
    </source>
</reference>
<dbReference type="GO" id="GO:0070096">
    <property type="term" value="P:mitochondrial outer membrane translocase complex assembly"/>
    <property type="evidence" value="ECO:0007669"/>
    <property type="project" value="TreeGrafter"/>
</dbReference>
<dbReference type="EMBL" id="LT635760">
    <property type="protein sequence ID" value="SGZ54877.1"/>
    <property type="molecule type" value="Genomic_DNA"/>
</dbReference>
<keyword evidence="2" id="KW-1185">Reference proteome</keyword>
<evidence type="ECO:0000313" key="2">
    <source>
        <dbReference type="Proteomes" id="UP000182334"/>
    </source>
</evidence>
<dbReference type="PANTHER" id="PTHR28241">
    <property type="entry name" value="MITOCHONDRIAL IMPORT PROTEIN 1"/>
    <property type="match status" value="1"/>
</dbReference>
<accession>A0A1L0GF17</accession>
<dbReference type="PANTHER" id="PTHR28241:SF1">
    <property type="entry name" value="MITOCHONDRIAL IMPORT PROTEIN 1"/>
    <property type="match status" value="1"/>
</dbReference>
<dbReference type="STRING" id="45354.A0A1L0GF17"/>
<dbReference type="Proteomes" id="UP000182334">
    <property type="component" value="Chromosome V"/>
</dbReference>
<proteinExistence type="predicted"/>
<dbReference type="AlphaFoldDB" id="A0A1L0GF17"/>
<sequence>MSTAAAATAAIVAEPVVELTKEALDIFQEDADTIISSQMSSDELVSNEDITHTHSIILEGREELEEMGELDEDYEEKVVSTRPVITLDLFGILRKGAINLVLPFINGIMLGFGEIFAHEIGFKYGFFGARVYPARRQAQAQAQRQSSKFI</sequence>